<dbReference type="PANTHER" id="PTHR20883">
    <property type="entry name" value="PHYTANOYL-COA DIOXYGENASE DOMAIN CONTAINING 1"/>
    <property type="match status" value="1"/>
</dbReference>
<dbReference type="Pfam" id="PF05721">
    <property type="entry name" value="PhyH"/>
    <property type="match status" value="1"/>
</dbReference>
<sequence length="299" mass="34309">MGSLMKRTLLRLVTGSRSRYQSTATVMKEMNEEYQRQVLTQEEVMSFNNDGYLVLRNFLTEEEKQNVKKWGDEIQAWPETANKWFSYFETVNGEKTLCRTENFIPYHEGMRNLIENKITSCISDCFDEPSCLFKEKVNYKLPNGGAFPPHQDAPAYVTFDQKLHITAMVAIDEMTVENGCLELVSGRHKEGVLRQEESGNIHPDVVETMDWKSAPCEAGSIMIFNAFVPHRSAKNMTNKARRVFYLTFNAVSDGGYLRNAYYGHKRKMFPPEAERISGVDYSEGAKIYNLATPITNKKD</sequence>
<proteinExistence type="predicted"/>
<dbReference type="Gene3D" id="2.60.120.620">
    <property type="entry name" value="q2cbj1_9rhob like domain"/>
    <property type="match status" value="1"/>
</dbReference>
<gene>
    <name evidence="2" type="ORF">MGAL_10B012932</name>
</gene>
<accession>A0A8B6EYI3</accession>
<dbReference type="AlphaFoldDB" id="A0A8B6EYI3"/>
<dbReference type="InterPro" id="IPR008775">
    <property type="entry name" value="Phytyl_CoA_dOase-like"/>
</dbReference>
<evidence type="ECO:0008006" key="4">
    <source>
        <dbReference type="Google" id="ProtNLM"/>
    </source>
</evidence>
<name>A0A8B6EYI3_MYTGA</name>
<evidence type="ECO:0000313" key="3">
    <source>
        <dbReference type="Proteomes" id="UP000596742"/>
    </source>
</evidence>
<evidence type="ECO:0000313" key="2">
    <source>
        <dbReference type="EMBL" id="VDI40768.1"/>
    </source>
</evidence>
<dbReference type="PANTHER" id="PTHR20883:SF48">
    <property type="entry name" value="ECTOINE DIOXYGENASE"/>
    <property type="match status" value="1"/>
</dbReference>
<dbReference type="SUPFAM" id="SSF51197">
    <property type="entry name" value="Clavaminate synthase-like"/>
    <property type="match status" value="1"/>
</dbReference>
<evidence type="ECO:0000256" key="1">
    <source>
        <dbReference type="ARBA" id="ARBA00001962"/>
    </source>
</evidence>
<dbReference type="OrthoDB" id="445007at2759"/>
<dbReference type="EMBL" id="UYJE01005824">
    <property type="protein sequence ID" value="VDI40768.1"/>
    <property type="molecule type" value="Genomic_DNA"/>
</dbReference>
<organism evidence="2 3">
    <name type="scientific">Mytilus galloprovincialis</name>
    <name type="common">Mediterranean mussel</name>
    <dbReference type="NCBI Taxonomy" id="29158"/>
    <lineage>
        <taxon>Eukaryota</taxon>
        <taxon>Metazoa</taxon>
        <taxon>Spiralia</taxon>
        <taxon>Lophotrochozoa</taxon>
        <taxon>Mollusca</taxon>
        <taxon>Bivalvia</taxon>
        <taxon>Autobranchia</taxon>
        <taxon>Pteriomorphia</taxon>
        <taxon>Mytilida</taxon>
        <taxon>Mytiloidea</taxon>
        <taxon>Mytilidae</taxon>
        <taxon>Mytilinae</taxon>
        <taxon>Mytilus</taxon>
    </lineage>
</organism>
<comment type="cofactor">
    <cofactor evidence="1">
        <name>Fe cation</name>
        <dbReference type="ChEBI" id="CHEBI:24875"/>
    </cofactor>
</comment>
<dbReference type="GO" id="GO:0046872">
    <property type="term" value="F:metal ion binding"/>
    <property type="evidence" value="ECO:0007669"/>
    <property type="project" value="UniProtKB-ARBA"/>
</dbReference>
<dbReference type="Proteomes" id="UP000596742">
    <property type="component" value="Unassembled WGS sequence"/>
</dbReference>
<reference evidence="2" key="1">
    <citation type="submission" date="2018-11" db="EMBL/GenBank/DDBJ databases">
        <authorList>
            <person name="Alioto T."/>
            <person name="Alioto T."/>
        </authorList>
    </citation>
    <scope>NUCLEOTIDE SEQUENCE</scope>
</reference>
<protein>
    <recommendedName>
        <fullName evidence="4">Phytanoyl-CoA dioxygenase</fullName>
    </recommendedName>
</protein>
<dbReference type="GO" id="GO:0016491">
    <property type="term" value="F:oxidoreductase activity"/>
    <property type="evidence" value="ECO:0007669"/>
    <property type="project" value="UniProtKB-ARBA"/>
</dbReference>
<keyword evidence="3" id="KW-1185">Reference proteome</keyword>
<comment type="caution">
    <text evidence="2">The sequence shown here is derived from an EMBL/GenBank/DDBJ whole genome shotgun (WGS) entry which is preliminary data.</text>
</comment>